<organism evidence="2 3">
    <name type="scientific">Lachancea lanzarotensis</name>
    <dbReference type="NCBI Taxonomy" id="1245769"/>
    <lineage>
        <taxon>Eukaryota</taxon>
        <taxon>Fungi</taxon>
        <taxon>Dikarya</taxon>
        <taxon>Ascomycota</taxon>
        <taxon>Saccharomycotina</taxon>
        <taxon>Saccharomycetes</taxon>
        <taxon>Saccharomycetales</taxon>
        <taxon>Saccharomycetaceae</taxon>
        <taxon>Lachancea</taxon>
    </lineage>
</organism>
<evidence type="ECO:0000256" key="1">
    <source>
        <dbReference type="SAM" id="MobiDB-lite"/>
    </source>
</evidence>
<dbReference type="GeneID" id="34684188"/>
<dbReference type="OrthoDB" id="4070430at2759"/>
<dbReference type="RefSeq" id="XP_022627023.1">
    <property type="nucleotide sequence ID" value="XM_022774981.1"/>
</dbReference>
<gene>
    <name evidence="2" type="ORF">LALA0_S01e18844g</name>
</gene>
<feature type="compositionally biased region" description="Polar residues" evidence="1">
    <location>
        <begin position="30"/>
        <end position="40"/>
    </location>
</feature>
<accession>A0A0C7MTQ8</accession>
<dbReference type="HOGENOM" id="CLU_1214964_0_0_1"/>
<evidence type="ECO:0000313" key="3">
    <source>
        <dbReference type="Proteomes" id="UP000054304"/>
    </source>
</evidence>
<protein>
    <submittedName>
        <fullName evidence="2">LALA0S01e18844g1_1</fullName>
    </submittedName>
</protein>
<sequence length="228" mass="26352">MENKASQKPKKAKDPSTRRRKPRRTNKPNQGQTNQVNQTETSDKPLVTNRRTNSRHAQDADRKIAGPSKAVGKDKLTDIQEKGKAFSKNGKTARMSKEAKDEIRRVQHVLGEQNFKVFKKSKNSTTYGLVMPHFFTSEHYTLVATIPFTYPQQPVKLDPKDNQGKEVTYAQELVNLVNNFNSKAHEMSSRKQHLLSQFNYLLTQWPILSSPNYRQKDRLYKEFLTECN</sequence>
<name>A0A0C7MTQ8_9SACH</name>
<dbReference type="AlphaFoldDB" id="A0A0C7MTQ8"/>
<feature type="region of interest" description="Disordered" evidence="1">
    <location>
        <begin position="1"/>
        <end position="77"/>
    </location>
</feature>
<reference evidence="2 3" key="1">
    <citation type="submission" date="2014-12" db="EMBL/GenBank/DDBJ databases">
        <authorList>
            <person name="Neuveglise Cecile"/>
        </authorList>
    </citation>
    <scope>NUCLEOTIDE SEQUENCE [LARGE SCALE GENOMIC DNA]</scope>
    <source>
        <strain evidence="2 3">CBS 12615</strain>
    </source>
</reference>
<evidence type="ECO:0000313" key="2">
    <source>
        <dbReference type="EMBL" id="CEP60782.1"/>
    </source>
</evidence>
<dbReference type="EMBL" id="LN736360">
    <property type="protein sequence ID" value="CEP60782.1"/>
    <property type="molecule type" value="Genomic_DNA"/>
</dbReference>
<dbReference type="Proteomes" id="UP000054304">
    <property type="component" value="Unassembled WGS sequence"/>
</dbReference>
<keyword evidence="3" id="KW-1185">Reference proteome</keyword>
<dbReference type="STRING" id="1245769.A0A0C7MTQ8"/>
<proteinExistence type="predicted"/>